<comment type="subcellular location">
    <subcellularLocation>
        <location evidence="1">Membrane</location>
        <topology evidence="1">Multi-pass membrane protein</topology>
    </subcellularLocation>
</comment>
<keyword evidence="4 7" id="KW-1133">Transmembrane helix</keyword>
<dbReference type="PANTHER" id="PTHR22911">
    <property type="entry name" value="ACYL-MALONYL CONDENSING ENZYME-RELATED"/>
    <property type="match status" value="1"/>
</dbReference>
<feature type="transmembrane region" description="Helical" evidence="7">
    <location>
        <begin position="306"/>
        <end position="326"/>
    </location>
</feature>
<feature type="compositionally biased region" description="Low complexity" evidence="6">
    <location>
        <begin position="562"/>
        <end position="585"/>
    </location>
</feature>
<feature type="transmembrane region" description="Helical" evidence="7">
    <location>
        <begin position="121"/>
        <end position="141"/>
    </location>
</feature>
<dbReference type="GO" id="GO:0016020">
    <property type="term" value="C:membrane"/>
    <property type="evidence" value="ECO:0007669"/>
    <property type="project" value="UniProtKB-SubCell"/>
</dbReference>
<feature type="region of interest" description="Disordered" evidence="6">
    <location>
        <begin position="533"/>
        <end position="600"/>
    </location>
</feature>
<dbReference type="InterPro" id="IPR000620">
    <property type="entry name" value="EamA_dom"/>
</dbReference>
<feature type="transmembrane region" description="Helical" evidence="7">
    <location>
        <begin position="147"/>
        <end position="169"/>
    </location>
</feature>
<evidence type="ECO:0000256" key="1">
    <source>
        <dbReference type="ARBA" id="ARBA00004141"/>
    </source>
</evidence>
<feature type="transmembrane region" description="Helical" evidence="7">
    <location>
        <begin position="241"/>
        <end position="262"/>
    </location>
</feature>
<evidence type="ECO:0000256" key="5">
    <source>
        <dbReference type="ARBA" id="ARBA00023136"/>
    </source>
</evidence>
<dbReference type="KEGG" id="mng:MNEG_1258"/>
<feature type="transmembrane region" description="Helical" evidence="7">
    <location>
        <begin position="181"/>
        <end position="201"/>
    </location>
</feature>
<dbReference type="AlphaFoldDB" id="A0A0D2NQW3"/>
<dbReference type="Proteomes" id="UP000054498">
    <property type="component" value="Unassembled WGS sequence"/>
</dbReference>
<dbReference type="EMBL" id="KK100341">
    <property type="protein sequence ID" value="KIZ06696.1"/>
    <property type="molecule type" value="Genomic_DNA"/>
</dbReference>
<evidence type="ECO:0000256" key="4">
    <source>
        <dbReference type="ARBA" id="ARBA00022989"/>
    </source>
</evidence>
<dbReference type="PROSITE" id="PS51257">
    <property type="entry name" value="PROKAR_LIPOPROTEIN"/>
    <property type="match status" value="1"/>
</dbReference>
<comment type="similarity">
    <text evidence="2">Belongs to the drug/metabolite transporter (DMT) superfamily. Plant drug/metabolite exporter (P-DME) (TC 2.A.7.4) family.</text>
</comment>
<feature type="transmembrane region" description="Helical" evidence="7">
    <location>
        <begin position="338"/>
        <end position="356"/>
    </location>
</feature>
<sequence length="600" mass="60033">MGLIRRPAPSPQLVGDEDDASPLLAGSSSSSCGSGSSGGEADGRRDASYLVGAAANSGRGSVAAPLETPAGPAKSRLRNVSGFDLPAPTLPAPAPLATAAPAAEHTSASWAYISMLTNNGVFLALVAYLVFAISAFSVKLTHGRVPVLELCLVRSALSFGMCVALMRGMRISPMFGKRSSWPLLLARGCFGSMGMVLYYVSIQLVPLGDAVTLGLIQPPITAVLARLVLGEPLGIRGAMGCLVSLAGVVFICQPPFLFGGSTGGAADAATRMRLLGSAAGLTAAVLSAFSFLAIRKLGAAEKAPVVAMAFHTASLIISSGPLLAGWPQKARVPEEYDAGLLVGVAVTSFFAQLLMTRALQLTAAARVSSTSFTQRSLRAIESIRRMSVDITEGGAAAARSLINQIGQISAAAAAQMEQQPSMTMADLAMAAEGACSACTAALAASTAAYEAASAADDGGAAGAAAAETQTAPRAMQAVAAAAAAEVVAAAFRGDELQASSGGAARCSGGASAGGGLIPAVAAVEVRSRGHLCSDEPDGLTTSDDLDDAAEGLLQQFKERSDAPPAAAAGAQPRMSSQLSGQLDQPPGGGSDGGGARGEVN</sequence>
<feature type="domain" description="EamA" evidence="8">
    <location>
        <begin position="119"/>
        <end position="251"/>
    </location>
</feature>
<organism evidence="9 10">
    <name type="scientific">Monoraphidium neglectum</name>
    <dbReference type="NCBI Taxonomy" id="145388"/>
    <lineage>
        <taxon>Eukaryota</taxon>
        <taxon>Viridiplantae</taxon>
        <taxon>Chlorophyta</taxon>
        <taxon>core chlorophytes</taxon>
        <taxon>Chlorophyceae</taxon>
        <taxon>CS clade</taxon>
        <taxon>Sphaeropleales</taxon>
        <taxon>Selenastraceae</taxon>
        <taxon>Monoraphidium</taxon>
    </lineage>
</organism>
<feature type="compositionally biased region" description="Gly residues" evidence="6">
    <location>
        <begin position="586"/>
        <end position="600"/>
    </location>
</feature>
<proteinExistence type="inferred from homology"/>
<feature type="region of interest" description="Disordered" evidence="6">
    <location>
        <begin position="1"/>
        <end position="44"/>
    </location>
</feature>
<evidence type="ECO:0000256" key="2">
    <source>
        <dbReference type="ARBA" id="ARBA00007635"/>
    </source>
</evidence>
<evidence type="ECO:0000313" key="9">
    <source>
        <dbReference type="EMBL" id="KIZ06696.1"/>
    </source>
</evidence>
<gene>
    <name evidence="9" type="ORF">MNEG_1258</name>
</gene>
<evidence type="ECO:0000256" key="3">
    <source>
        <dbReference type="ARBA" id="ARBA00022692"/>
    </source>
</evidence>
<name>A0A0D2NQW3_9CHLO</name>
<evidence type="ECO:0000256" key="7">
    <source>
        <dbReference type="SAM" id="Phobius"/>
    </source>
</evidence>
<keyword evidence="10" id="KW-1185">Reference proteome</keyword>
<keyword evidence="3 7" id="KW-0812">Transmembrane</keyword>
<dbReference type="GeneID" id="25729956"/>
<feature type="transmembrane region" description="Helical" evidence="7">
    <location>
        <begin position="274"/>
        <end position="294"/>
    </location>
</feature>
<evidence type="ECO:0000259" key="8">
    <source>
        <dbReference type="Pfam" id="PF00892"/>
    </source>
</evidence>
<dbReference type="SUPFAM" id="SSF103481">
    <property type="entry name" value="Multidrug resistance efflux transporter EmrE"/>
    <property type="match status" value="1"/>
</dbReference>
<evidence type="ECO:0000256" key="6">
    <source>
        <dbReference type="SAM" id="MobiDB-lite"/>
    </source>
</evidence>
<dbReference type="OrthoDB" id="306876at2759"/>
<protein>
    <recommendedName>
        <fullName evidence="8">EamA domain-containing protein</fullName>
    </recommendedName>
</protein>
<dbReference type="InterPro" id="IPR037185">
    <property type="entry name" value="EmrE-like"/>
</dbReference>
<keyword evidence="5 7" id="KW-0472">Membrane</keyword>
<dbReference type="RefSeq" id="XP_013905715.1">
    <property type="nucleotide sequence ID" value="XM_014050261.1"/>
</dbReference>
<dbReference type="PANTHER" id="PTHR22911:SF6">
    <property type="entry name" value="SOLUTE CARRIER FAMILY 35 MEMBER G1"/>
    <property type="match status" value="1"/>
</dbReference>
<reference evidence="9 10" key="1">
    <citation type="journal article" date="2013" name="BMC Genomics">
        <title>Reconstruction of the lipid metabolism for the microalga Monoraphidium neglectum from its genome sequence reveals characteristics suitable for biofuel production.</title>
        <authorList>
            <person name="Bogen C."/>
            <person name="Al-Dilaimi A."/>
            <person name="Albersmeier A."/>
            <person name="Wichmann J."/>
            <person name="Grundmann M."/>
            <person name="Rupp O."/>
            <person name="Lauersen K.J."/>
            <person name="Blifernez-Klassen O."/>
            <person name="Kalinowski J."/>
            <person name="Goesmann A."/>
            <person name="Mussgnug J.H."/>
            <person name="Kruse O."/>
        </authorList>
    </citation>
    <scope>NUCLEOTIDE SEQUENCE [LARGE SCALE GENOMIC DNA]</scope>
    <source>
        <strain evidence="9 10">SAG 48.87</strain>
    </source>
</reference>
<dbReference type="Pfam" id="PF00892">
    <property type="entry name" value="EamA"/>
    <property type="match status" value="1"/>
</dbReference>
<accession>A0A0D2NQW3</accession>
<evidence type="ECO:0000313" key="10">
    <source>
        <dbReference type="Proteomes" id="UP000054498"/>
    </source>
</evidence>